<dbReference type="EMBL" id="CP014323">
    <property type="protein sequence ID" value="AMJ98527.1"/>
    <property type="molecule type" value="Genomic_DNA"/>
</dbReference>
<dbReference type="GeneID" id="56269353"/>
<dbReference type="OrthoDB" id="6384193at2"/>
<dbReference type="PROSITE" id="PS51257">
    <property type="entry name" value="PROKAR_LIPOPROTEIN"/>
    <property type="match status" value="1"/>
</dbReference>
<name>A0A126PZS0_ALTMA</name>
<evidence type="ECO:0000313" key="1">
    <source>
        <dbReference type="EMBL" id="AMJ98527.1"/>
    </source>
</evidence>
<dbReference type="Proteomes" id="UP000063991">
    <property type="component" value="Chromosome"/>
</dbReference>
<protein>
    <submittedName>
        <fullName evidence="1">Uncharacterized protein</fullName>
    </submittedName>
</protein>
<sequence>MQIKCIYLLSFIVLAGCSPSENISSIAMPPPLDEEGPFQLITYDGSRIEKHVFILDGKQIIALPKAVYMDRNGRIVFKDSSPIKTFNGHDIYWNEQGIFISSVGEILSKRNLFTIGGKPMEKSDAMMFKDIELIAKSKANNQ</sequence>
<accession>A0A126PZS0</accession>
<dbReference type="AlphaFoldDB" id="A0A126PZS0"/>
<proteinExistence type="predicted"/>
<evidence type="ECO:0000313" key="2">
    <source>
        <dbReference type="Proteomes" id="UP000063991"/>
    </source>
</evidence>
<organism evidence="1 2">
    <name type="scientific">Alteromonas macleodii</name>
    <name type="common">Pseudoalteromonas macleodii</name>
    <dbReference type="NCBI Taxonomy" id="28108"/>
    <lineage>
        <taxon>Bacteria</taxon>
        <taxon>Pseudomonadati</taxon>
        <taxon>Pseudomonadota</taxon>
        <taxon>Gammaproteobacteria</taxon>
        <taxon>Alteromonadales</taxon>
        <taxon>Alteromonadaceae</taxon>
        <taxon>Alteromonas/Salinimonas group</taxon>
        <taxon>Alteromonas</taxon>
    </lineage>
</organism>
<gene>
    <name evidence="1" type="ORF">AVL55_10325</name>
</gene>
<dbReference type="RefSeq" id="WP_015068755.1">
    <property type="nucleotide sequence ID" value="NZ_CP014323.1"/>
</dbReference>
<reference evidence="1 2" key="1">
    <citation type="submission" date="2015-12" db="EMBL/GenBank/DDBJ databases">
        <authorList>
            <person name="Shamseldin A."/>
            <person name="Moawad H."/>
            <person name="Abd El-Rahim W.M."/>
            <person name="Sadowsky M.J."/>
        </authorList>
    </citation>
    <scope>NUCLEOTIDE SEQUENCE [LARGE SCALE GENOMIC DNA]</scope>
    <source>
        <strain evidence="1 2">D7</strain>
    </source>
</reference>